<name>A0A8T2BLV7_ARASU</name>
<dbReference type="InterPro" id="IPR050796">
    <property type="entry name" value="SCF_F-box_component"/>
</dbReference>
<protein>
    <submittedName>
        <fullName evidence="2">F-box associated domain type 1</fullName>
    </submittedName>
</protein>
<feature type="domain" description="F-box" evidence="1">
    <location>
        <begin position="1"/>
        <end position="46"/>
    </location>
</feature>
<evidence type="ECO:0000313" key="2">
    <source>
        <dbReference type="EMBL" id="KAG7588387.1"/>
    </source>
</evidence>
<dbReference type="PANTHER" id="PTHR31672">
    <property type="entry name" value="BNACNNG10540D PROTEIN"/>
    <property type="match status" value="1"/>
</dbReference>
<sequence length="366" mass="42630">MVQRKLPSELEEEILIRVPPSSLARFRAVCKEWNVLFSDKRFANNQLACARPEFMLQTDSNVFSISVNLNDDPTIQVRKLTIDFPGFHYCNCDGYFFLYDLLHNRVAVSNPWLRQTKRIGCALDEPFTLCGMGYDSSRPEKSYKIFGFTYCCLNALQYKRFVIFDFETNAWKFIDHANNLANSTSERWWRYNNVSLNGNLFSTAYDCETGQYFIRIVDFSKEIVKPFCILPCEKKDSNHTHALAVYKGDRFSLLEQCYKTRKIEILVTKKKISNGDDGDNVVWIKFMTVSIPNFPRFNHTFSRYMVDNNIYGKTFVMCCPDDPDDKTRRAWVYVVRGDLCKKISIDHLVDGSCRCCVYVPSLMPIT</sequence>
<dbReference type="InterPro" id="IPR017451">
    <property type="entry name" value="F-box-assoc_interact_dom"/>
</dbReference>
<keyword evidence="3" id="KW-1185">Reference proteome</keyword>
<dbReference type="Pfam" id="PF07734">
    <property type="entry name" value="FBA_1"/>
    <property type="match status" value="1"/>
</dbReference>
<evidence type="ECO:0000313" key="3">
    <source>
        <dbReference type="Proteomes" id="UP000694251"/>
    </source>
</evidence>
<comment type="caution">
    <text evidence="2">The sequence shown here is derived from an EMBL/GenBank/DDBJ whole genome shotgun (WGS) entry which is preliminary data.</text>
</comment>
<proteinExistence type="predicted"/>
<dbReference type="PANTHER" id="PTHR31672:SF13">
    <property type="entry name" value="F-BOX PROTEIN CPR30-LIKE"/>
    <property type="match status" value="1"/>
</dbReference>
<dbReference type="CDD" id="cd22157">
    <property type="entry name" value="F-box_AtFBW1-like"/>
    <property type="match status" value="1"/>
</dbReference>
<dbReference type="OrthoDB" id="1108155at2759"/>
<dbReference type="EMBL" id="JAEFBJ010000007">
    <property type="protein sequence ID" value="KAG7588387.1"/>
    <property type="molecule type" value="Genomic_DNA"/>
</dbReference>
<dbReference type="Proteomes" id="UP000694251">
    <property type="component" value="Chromosome 7"/>
</dbReference>
<evidence type="ECO:0000259" key="1">
    <source>
        <dbReference type="PROSITE" id="PS50181"/>
    </source>
</evidence>
<organism evidence="2 3">
    <name type="scientific">Arabidopsis suecica</name>
    <name type="common">Swedish thale-cress</name>
    <name type="synonym">Cardaminopsis suecica</name>
    <dbReference type="NCBI Taxonomy" id="45249"/>
    <lineage>
        <taxon>Eukaryota</taxon>
        <taxon>Viridiplantae</taxon>
        <taxon>Streptophyta</taxon>
        <taxon>Embryophyta</taxon>
        <taxon>Tracheophyta</taxon>
        <taxon>Spermatophyta</taxon>
        <taxon>Magnoliopsida</taxon>
        <taxon>eudicotyledons</taxon>
        <taxon>Gunneridae</taxon>
        <taxon>Pentapetalae</taxon>
        <taxon>rosids</taxon>
        <taxon>malvids</taxon>
        <taxon>Brassicales</taxon>
        <taxon>Brassicaceae</taxon>
        <taxon>Camelineae</taxon>
        <taxon>Arabidopsis</taxon>
    </lineage>
</organism>
<dbReference type="NCBIfam" id="TIGR01640">
    <property type="entry name" value="F_box_assoc_1"/>
    <property type="match status" value="1"/>
</dbReference>
<gene>
    <name evidence="2" type="ORF">ISN44_As07g007220</name>
</gene>
<accession>A0A8T2BLV7</accession>
<dbReference type="AlphaFoldDB" id="A0A8T2BLV7"/>
<dbReference type="InterPro" id="IPR006527">
    <property type="entry name" value="F-box-assoc_dom_typ1"/>
</dbReference>
<reference evidence="2 3" key="1">
    <citation type="submission" date="2020-12" db="EMBL/GenBank/DDBJ databases">
        <title>Concerted genomic and epigenomic changes stabilize Arabidopsis allopolyploids.</title>
        <authorList>
            <person name="Chen Z."/>
        </authorList>
    </citation>
    <scope>NUCLEOTIDE SEQUENCE [LARGE SCALE GENOMIC DNA]</scope>
    <source>
        <strain evidence="2">As9502</strain>
        <tissue evidence="2">Leaf</tissue>
    </source>
</reference>
<dbReference type="Pfam" id="PF00646">
    <property type="entry name" value="F-box"/>
    <property type="match status" value="1"/>
</dbReference>
<dbReference type="SMART" id="SM00256">
    <property type="entry name" value="FBOX"/>
    <property type="match status" value="1"/>
</dbReference>
<dbReference type="InterPro" id="IPR001810">
    <property type="entry name" value="F-box_dom"/>
</dbReference>
<dbReference type="PROSITE" id="PS50181">
    <property type="entry name" value="FBOX"/>
    <property type="match status" value="1"/>
</dbReference>